<dbReference type="SMART" id="SM00563">
    <property type="entry name" value="PlsC"/>
    <property type="match status" value="1"/>
</dbReference>
<evidence type="ECO:0000259" key="3">
    <source>
        <dbReference type="SMART" id="SM00563"/>
    </source>
</evidence>
<evidence type="ECO:0000256" key="2">
    <source>
        <dbReference type="ARBA" id="ARBA00023315"/>
    </source>
</evidence>
<dbReference type="Proteomes" id="UP000178724">
    <property type="component" value="Unassembled WGS sequence"/>
</dbReference>
<dbReference type="SUPFAM" id="SSF69593">
    <property type="entry name" value="Glycerol-3-phosphate (1)-acyltransferase"/>
    <property type="match status" value="1"/>
</dbReference>
<protein>
    <recommendedName>
        <fullName evidence="3">Phospholipid/glycerol acyltransferase domain-containing protein</fullName>
    </recommendedName>
</protein>
<feature type="domain" description="Phospholipid/glycerol acyltransferase" evidence="3">
    <location>
        <begin position="66"/>
        <end position="182"/>
    </location>
</feature>
<keyword evidence="2" id="KW-0012">Acyltransferase</keyword>
<evidence type="ECO:0000313" key="5">
    <source>
        <dbReference type="Proteomes" id="UP000178724"/>
    </source>
</evidence>
<reference evidence="4 5" key="1">
    <citation type="journal article" date="2016" name="Nat. Commun.">
        <title>Thousands of microbial genomes shed light on interconnected biogeochemical processes in an aquifer system.</title>
        <authorList>
            <person name="Anantharaman K."/>
            <person name="Brown C.T."/>
            <person name="Hug L.A."/>
            <person name="Sharon I."/>
            <person name="Castelle C.J."/>
            <person name="Probst A.J."/>
            <person name="Thomas B.C."/>
            <person name="Singh A."/>
            <person name="Wilkins M.J."/>
            <person name="Karaoz U."/>
            <person name="Brodie E.L."/>
            <person name="Williams K.H."/>
            <person name="Hubbard S.S."/>
            <person name="Banfield J.F."/>
        </authorList>
    </citation>
    <scope>NUCLEOTIDE SEQUENCE [LARGE SCALE GENOMIC DNA]</scope>
</reference>
<dbReference type="EMBL" id="METM01000026">
    <property type="protein sequence ID" value="OGB89417.1"/>
    <property type="molecule type" value="Genomic_DNA"/>
</dbReference>
<dbReference type="PANTHER" id="PTHR10434:SF11">
    <property type="entry name" value="1-ACYL-SN-GLYCEROL-3-PHOSPHATE ACYLTRANSFERASE"/>
    <property type="match status" value="1"/>
</dbReference>
<proteinExistence type="predicted"/>
<evidence type="ECO:0000313" key="4">
    <source>
        <dbReference type="EMBL" id="OGB89417.1"/>
    </source>
</evidence>
<dbReference type="Pfam" id="PF01553">
    <property type="entry name" value="Acyltransferase"/>
    <property type="match status" value="1"/>
</dbReference>
<dbReference type="GO" id="GO:0005886">
    <property type="term" value="C:plasma membrane"/>
    <property type="evidence" value="ECO:0007669"/>
    <property type="project" value="TreeGrafter"/>
</dbReference>
<dbReference type="InterPro" id="IPR002123">
    <property type="entry name" value="Plipid/glycerol_acylTrfase"/>
</dbReference>
<keyword evidence="1" id="KW-0808">Transferase</keyword>
<organism evidence="4 5">
    <name type="scientific">candidate division WOR-1 bacterium RIFCSPHIGHO2_01_FULL_53_15</name>
    <dbReference type="NCBI Taxonomy" id="1802564"/>
    <lineage>
        <taxon>Bacteria</taxon>
        <taxon>Bacillati</taxon>
        <taxon>Saganbacteria</taxon>
    </lineage>
</organism>
<accession>A0A1F4Q0L0</accession>
<comment type="caution">
    <text evidence="4">The sequence shown here is derived from an EMBL/GenBank/DDBJ whole genome shotgun (WGS) entry which is preliminary data.</text>
</comment>
<dbReference type="CDD" id="cd07989">
    <property type="entry name" value="LPLAT_AGPAT-like"/>
    <property type="match status" value="1"/>
</dbReference>
<dbReference type="PANTHER" id="PTHR10434">
    <property type="entry name" value="1-ACYL-SN-GLYCEROL-3-PHOSPHATE ACYLTRANSFERASE"/>
    <property type="match status" value="1"/>
</dbReference>
<gene>
    <name evidence="4" type="ORF">A2625_08020</name>
</gene>
<dbReference type="AlphaFoldDB" id="A0A1F4Q0L0"/>
<evidence type="ECO:0000256" key="1">
    <source>
        <dbReference type="ARBA" id="ARBA00022679"/>
    </source>
</evidence>
<sequence>MPEGTSEYWRKLLAIDVPPEPDFLKQYRTFHRFFRPLFYAIVSIPLRFYCHEKVYGLESLPEKPPYIIAANHSSAMDYAAVAWALGKRREELYPLVTRYYYDKPWSNFWIKIAANAVKLDTVEDFLPALRVGVKILKLGGAIYVNPEGLRSPAGNLLPFRPGVGVLAVETGVPVVPVYLRNTWKVLPADAILPRPHPVSVSFGKPMDMKTYQEKLKIKPAYEVYKEATEEIRNRVLELAANLPLRR</sequence>
<dbReference type="GO" id="GO:0003841">
    <property type="term" value="F:1-acylglycerol-3-phosphate O-acyltransferase activity"/>
    <property type="evidence" value="ECO:0007669"/>
    <property type="project" value="TreeGrafter"/>
</dbReference>
<dbReference type="GO" id="GO:0006654">
    <property type="term" value="P:phosphatidic acid biosynthetic process"/>
    <property type="evidence" value="ECO:0007669"/>
    <property type="project" value="TreeGrafter"/>
</dbReference>
<name>A0A1F4Q0L0_UNCSA</name>